<comment type="catalytic activity">
    <reaction evidence="19">
        <text>L-alanyl-L-lysine(out) = L-alanyl-L-lysine(in)</text>
        <dbReference type="Rhea" id="RHEA:79415"/>
        <dbReference type="ChEBI" id="CHEBI:192470"/>
    </reaction>
</comment>
<comment type="caution">
    <text evidence="27">The sequence shown here is derived from an EMBL/GenBank/DDBJ whole genome shotgun (WGS) entry which is preliminary data.</text>
</comment>
<evidence type="ECO:0000256" key="10">
    <source>
        <dbReference type="ARBA" id="ARBA00044881"/>
    </source>
</evidence>
<keyword evidence="7" id="KW-0458">Lysosome</keyword>
<accession>A0A9D9IZA8</accession>
<evidence type="ECO:0000256" key="14">
    <source>
        <dbReference type="ARBA" id="ARBA00044898"/>
    </source>
</evidence>
<evidence type="ECO:0000256" key="19">
    <source>
        <dbReference type="ARBA" id="ARBA00044919"/>
    </source>
</evidence>
<feature type="transmembrane region" description="Helical" evidence="25">
    <location>
        <begin position="15"/>
        <end position="33"/>
    </location>
</feature>
<evidence type="ECO:0000256" key="22">
    <source>
        <dbReference type="ARBA" id="ARBA00045018"/>
    </source>
</evidence>
<evidence type="ECO:0000256" key="15">
    <source>
        <dbReference type="ARBA" id="ARBA00044899"/>
    </source>
</evidence>
<comment type="similarity">
    <text evidence="2">Belongs to the major facilitator superfamily.</text>
</comment>
<evidence type="ECO:0000256" key="6">
    <source>
        <dbReference type="ARBA" id="ARBA00023136"/>
    </source>
</evidence>
<feature type="domain" description="Major facilitator superfamily (MFS) profile" evidence="26">
    <location>
        <begin position="259"/>
        <end position="458"/>
    </location>
</feature>
<evidence type="ECO:0000256" key="11">
    <source>
        <dbReference type="ARBA" id="ARBA00044884"/>
    </source>
</evidence>
<gene>
    <name evidence="27" type="ORF">IAC87_01980</name>
</gene>
<evidence type="ECO:0000256" key="24">
    <source>
        <dbReference type="ARBA" id="ARBA00046376"/>
    </source>
</evidence>
<reference evidence="27" key="1">
    <citation type="submission" date="2020-10" db="EMBL/GenBank/DDBJ databases">
        <authorList>
            <person name="Gilroy R."/>
        </authorList>
    </citation>
    <scope>NUCLEOTIDE SEQUENCE</scope>
    <source>
        <strain evidence="27">B3-2255</strain>
    </source>
</reference>
<dbReference type="PANTHER" id="PTHR23512">
    <property type="entry name" value="MAJOR FACILITATOR SUPERFAMILY DOMAIN-CONTAINING PROTEIN 1"/>
    <property type="match status" value="1"/>
</dbReference>
<dbReference type="AlphaFoldDB" id="A0A9D9IZA8"/>
<dbReference type="Proteomes" id="UP000823772">
    <property type="component" value="Unassembled WGS sequence"/>
</dbReference>
<evidence type="ECO:0000256" key="18">
    <source>
        <dbReference type="ARBA" id="ARBA00044912"/>
    </source>
</evidence>
<dbReference type="EMBL" id="JADILY010000039">
    <property type="protein sequence ID" value="MBO8481298.1"/>
    <property type="molecule type" value="Genomic_DNA"/>
</dbReference>
<comment type="catalytic activity">
    <reaction evidence="15">
        <text>L-arginyl-L-alpha-amino acid(out) = L-arginyl-L-alpha-amino acid(in)</text>
        <dbReference type="Rhea" id="RHEA:79371"/>
        <dbReference type="ChEBI" id="CHEBI:84315"/>
    </reaction>
</comment>
<evidence type="ECO:0000256" key="21">
    <source>
        <dbReference type="ARBA" id="ARBA00044985"/>
    </source>
</evidence>
<proteinExistence type="inferred from homology"/>
<evidence type="ECO:0000256" key="17">
    <source>
        <dbReference type="ARBA" id="ARBA00044903"/>
    </source>
</evidence>
<comment type="subunit">
    <text evidence="24">Homodimer. Interacts with lysosomal protein GLMP (via lumenal domain); the interaction starts while both proteins are still in the endoplasmic reticulum and is required for stabilization of MFSD1 in lysosomes but has no direct effect on its targeting to lysosomes or transporter activity.</text>
</comment>
<evidence type="ECO:0000256" key="12">
    <source>
        <dbReference type="ARBA" id="ARBA00044891"/>
    </source>
</evidence>
<reference evidence="27" key="2">
    <citation type="journal article" date="2021" name="PeerJ">
        <title>Extensive microbial diversity within the chicken gut microbiome revealed by metagenomics and culture.</title>
        <authorList>
            <person name="Gilroy R."/>
            <person name="Ravi A."/>
            <person name="Getino M."/>
            <person name="Pursley I."/>
            <person name="Horton D.L."/>
            <person name="Alikhan N.F."/>
            <person name="Baker D."/>
            <person name="Gharbi K."/>
            <person name="Hall N."/>
            <person name="Watson M."/>
            <person name="Adriaenssens E.M."/>
            <person name="Foster-Nyarko E."/>
            <person name="Jarju S."/>
            <person name="Secka A."/>
            <person name="Antonio M."/>
            <person name="Oren A."/>
            <person name="Chaudhuri R.R."/>
            <person name="La Ragione R."/>
            <person name="Hildebrand F."/>
            <person name="Pallen M.J."/>
        </authorList>
    </citation>
    <scope>NUCLEOTIDE SEQUENCE</scope>
    <source>
        <strain evidence="27">B3-2255</strain>
    </source>
</reference>
<feature type="transmembrane region" description="Helical" evidence="25">
    <location>
        <begin position="329"/>
        <end position="347"/>
    </location>
</feature>
<evidence type="ECO:0000256" key="4">
    <source>
        <dbReference type="ARBA" id="ARBA00022692"/>
    </source>
</evidence>
<evidence type="ECO:0000256" key="7">
    <source>
        <dbReference type="ARBA" id="ARBA00023228"/>
    </source>
</evidence>
<sequence>MGKKISEFFRDTGNLRWIVLVSLSLPMFASYFFDDIFSTISQEFENPGNVALGWSIADYGFFRSAYSLLCIFGGLIVCGMLLDKWGVRITGSIFVGLMVCGAALITYSISGSFAASRFAGWLSGLFEKPSLALAYAGCAMFGLGSEIAGVAVNRSIAKWFKGREMAFAMGLQLALARLGTAAALVTVPRIVNLEGYIPFSETSRPAHLGLILIMTGLILWALFIAIDYRTGRKGPAAEEKNGGTEDRFRFSDVWKIIGNRHFILISLLCVTFYCCVISFRKFATAILIPRFGIESDIASLMVAMIPFFTLVFAPLFGAVVDMVGKGTKIMILGSAMILLSHLMVAFAPGIPAFGFIAISILGLGYSLVPAAMWPSLPKIIPESKLGTAFSLVYWIQNIGLFFTPIIVGKIIENTAEPAMAEYFFIALALCAIAISCILSRSSDRHPELCLDKKAKSKG</sequence>
<evidence type="ECO:0000256" key="5">
    <source>
        <dbReference type="ARBA" id="ARBA00022989"/>
    </source>
</evidence>
<feature type="transmembrane region" description="Helical" evidence="25">
    <location>
        <begin position="206"/>
        <end position="226"/>
    </location>
</feature>
<dbReference type="PROSITE" id="PS50850">
    <property type="entry name" value="MFS"/>
    <property type="match status" value="1"/>
</dbReference>
<comment type="catalytic activity">
    <reaction evidence="13">
        <text>L-alpha-aminoacyl-L-lysine(out) = L-alpha-aminoacyl-L-lysine(in)</text>
        <dbReference type="Rhea" id="RHEA:79383"/>
        <dbReference type="ChEBI" id="CHEBI:229966"/>
    </reaction>
</comment>
<dbReference type="GO" id="GO:0022857">
    <property type="term" value="F:transmembrane transporter activity"/>
    <property type="evidence" value="ECO:0007669"/>
    <property type="project" value="InterPro"/>
</dbReference>
<name>A0A9D9IZA8_9BACT</name>
<evidence type="ECO:0000256" key="1">
    <source>
        <dbReference type="ARBA" id="ARBA00004155"/>
    </source>
</evidence>
<evidence type="ECO:0000256" key="16">
    <source>
        <dbReference type="ARBA" id="ARBA00044900"/>
    </source>
</evidence>
<organism evidence="27 28">
    <name type="scientific">Candidatus Merdivivens faecigallinarum</name>
    <dbReference type="NCBI Taxonomy" id="2840871"/>
    <lineage>
        <taxon>Bacteria</taxon>
        <taxon>Pseudomonadati</taxon>
        <taxon>Bacteroidota</taxon>
        <taxon>Bacteroidia</taxon>
        <taxon>Bacteroidales</taxon>
        <taxon>Muribaculaceae</taxon>
        <taxon>Muribaculaceae incertae sedis</taxon>
        <taxon>Candidatus Merdivivens</taxon>
    </lineage>
</organism>
<feature type="transmembrane region" description="Helical" evidence="25">
    <location>
        <begin position="385"/>
        <end position="407"/>
    </location>
</feature>
<evidence type="ECO:0000256" key="23">
    <source>
        <dbReference type="ARBA" id="ARBA00045709"/>
    </source>
</evidence>
<evidence type="ECO:0000256" key="20">
    <source>
        <dbReference type="ARBA" id="ARBA00044924"/>
    </source>
</evidence>
<dbReference type="InterPro" id="IPR020846">
    <property type="entry name" value="MFS_dom"/>
</dbReference>
<evidence type="ECO:0000256" key="3">
    <source>
        <dbReference type="ARBA" id="ARBA00022448"/>
    </source>
</evidence>
<feature type="transmembrane region" description="Helical" evidence="25">
    <location>
        <begin position="300"/>
        <end position="320"/>
    </location>
</feature>
<feature type="transmembrane region" description="Helical" evidence="25">
    <location>
        <begin position="353"/>
        <end position="373"/>
    </location>
</feature>
<evidence type="ECO:0000256" key="13">
    <source>
        <dbReference type="ARBA" id="ARBA00044893"/>
    </source>
</evidence>
<comment type="catalytic activity">
    <reaction evidence="10">
        <text>L-alpha-aminoacyl-L-arginine(out) = L-alpha-aminoacyl-L-arginine(in)</text>
        <dbReference type="Rhea" id="RHEA:79367"/>
        <dbReference type="ChEBI" id="CHEBI:229968"/>
    </reaction>
</comment>
<dbReference type="SUPFAM" id="SSF103473">
    <property type="entry name" value="MFS general substrate transporter"/>
    <property type="match status" value="1"/>
</dbReference>
<feature type="transmembrane region" description="Helical" evidence="25">
    <location>
        <begin position="89"/>
        <end position="110"/>
    </location>
</feature>
<evidence type="ECO:0000256" key="9">
    <source>
        <dbReference type="ARBA" id="ARBA00044878"/>
    </source>
</evidence>
<keyword evidence="3" id="KW-0813">Transport</keyword>
<feature type="transmembrane region" description="Helical" evidence="25">
    <location>
        <begin position="419"/>
        <end position="438"/>
    </location>
</feature>
<comment type="catalytic activity">
    <reaction evidence="14">
        <text>L-aspartyl-L-lysine(out) = L-aspartyl-L-lysine(in)</text>
        <dbReference type="Rhea" id="RHEA:79411"/>
        <dbReference type="ChEBI" id="CHEBI:229953"/>
    </reaction>
</comment>
<dbReference type="InterPro" id="IPR011701">
    <property type="entry name" value="MFS"/>
</dbReference>
<evidence type="ECO:0000256" key="2">
    <source>
        <dbReference type="ARBA" id="ARBA00008335"/>
    </source>
</evidence>
<comment type="catalytic activity">
    <reaction evidence="17">
        <text>L-arginyl-glycine(out) = L-arginyl-glycine(in)</text>
        <dbReference type="Rhea" id="RHEA:79391"/>
        <dbReference type="ChEBI" id="CHEBI:229955"/>
    </reaction>
</comment>
<comment type="subcellular location">
    <subcellularLocation>
        <location evidence="1">Lysosome membrane</location>
        <topology evidence="1">Multi-pass membrane protein</topology>
    </subcellularLocation>
</comment>
<comment type="catalytic activity">
    <reaction evidence="9">
        <text>L-histidyl-glycine(out) = L-histidyl-glycine(in)</text>
        <dbReference type="Rhea" id="RHEA:79395"/>
        <dbReference type="ChEBI" id="CHEBI:229957"/>
    </reaction>
</comment>
<keyword evidence="5 25" id="KW-1133">Transmembrane helix</keyword>
<evidence type="ECO:0000256" key="25">
    <source>
        <dbReference type="SAM" id="Phobius"/>
    </source>
</evidence>
<keyword evidence="4 25" id="KW-0812">Transmembrane</keyword>
<feature type="transmembrane region" description="Helical" evidence="25">
    <location>
        <begin position="165"/>
        <end position="186"/>
    </location>
</feature>
<dbReference type="PANTHER" id="PTHR23512:SF3">
    <property type="entry name" value="MAJOR FACILITATOR SUPERFAMILY DOMAIN-CONTAINING PROTEIN 1"/>
    <property type="match status" value="1"/>
</dbReference>
<dbReference type="InterPro" id="IPR052187">
    <property type="entry name" value="MFSD1"/>
</dbReference>
<comment type="catalytic activity">
    <reaction evidence="8">
        <text>L-lysyl-L-alanine(out) = L-lysyl-L-alanine(in)</text>
        <dbReference type="Rhea" id="RHEA:79399"/>
        <dbReference type="ChEBI" id="CHEBI:229954"/>
    </reaction>
</comment>
<dbReference type="InterPro" id="IPR036259">
    <property type="entry name" value="MFS_trans_sf"/>
</dbReference>
<evidence type="ECO:0000256" key="8">
    <source>
        <dbReference type="ARBA" id="ARBA00044876"/>
    </source>
</evidence>
<evidence type="ECO:0000313" key="28">
    <source>
        <dbReference type="Proteomes" id="UP000823772"/>
    </source>
</evidence>
<dbReference type="Gene3D" id="1.20.1250.20">
    <property type="entry name" value="MFS general substrate transporter like domains"/>
    <property type="match status" value="2"/>
</dbReference>
<feature type="transmembrane region" description="Helical" evidence="25">
    <location>
        <begin position="64"/>
        <end position="82"/>
    </location>
</feature>
<comment type="catalytic activity">
    <reaction evidence="11">
        <text>L-alpha-aminoacyl-L-histidine(out) = L-alpha-aminoacyl-L-histidine(in)</text>
        <dbReference type="Rhea" id="RHEA:79375"/>
        <dbReference type="ChEBI" id="CHEBI:229967"/>
    </reaction>
</comment>
<feature type="transmembrane region" description="Helical" evidence="25">
    <location>
        <begin position="262"/>
        <end position="280"/>
    </location>
</feature>
<keyword evidence="6 25" id="KW-0472">Membrane</keyword>
<comment type="catalytic activity">
    <reaction evidence="20">
        <text>L-lysyl-glycine(out) = L-lysyl-glycine(in)</text>
        <dbReference type="Rhea" id="RHEA:79407"/>
        <dbReference type="ChEBI" id="CHEBI:191202"/>
    </reaction>
</comment>
<evidence type="ECO:0000259" key="26">
    <source>
        <dbReference type="PROSITE" id="PS50850"/>
    </source>
</evidence>
<protein>
    <recommendedName>
        <fullName evidence="21">Lysosomal dipeptide transporter MFSD1</fullName>
    </recommendedName>
    <alternativeName>
        <fullName evidence="22">Major facilitator superfamily domain-containing protein 1</fullName>
    </alternativeName>
</protein>
<comment type="catalytic activity">
    <reaction evidence="16">
        <text>L-lysyl-L-lysine(out) = L-lysyl-L-lysine(in)</text>
        <dbReference type="Rhea" id="RHEA:79403"/>
        <dbReference type="ChEBI" id="CHEBI:229956"/>
    </reaction>
</comment>
<comment type="catalytic activity">
    <reaction evidence="12">
        <text>L-lysyl-L-alpha-amino acid(out) = L-lysyl-L-alpha-amino acid(in)</text>
        <dbReference type="Rhea" id="RHEA:79387"/>
        <dbReference type="ChEBI" id="CHEBI:229965"/>
    </reaction>
</comment>
<feature type="transmembrane region" description="Helical" evidence="25">
    <location>
        <begin position="130"/>
        <end position="153"/>
    </location>
</feature>
<dbReference type="Pfam" id="PF07690">
    <property type="entry name" value="MFS_1"/>
    <property type="match status" value="2"/>
</dbReference>
<evidence type="ECO:0000313" key="27">
    <source>
        <dbReference type="EMBL" id="MBO8481298.1"/>
    </source>
</evidence>
<comment type="catalytic activity">
    <reaction evidence="18">
        <text>L-histidyl-L-alpha-amino acid(out) = L-histidyl-L-alpha-amino acid(in)</text>
        <dbReference type="Rhea" id="RHEA:79379"/>
        <dbReference type="ChEBI" id="CHEBI:229964"/>
    </reaction>
</comment>
<dbReference type="GO" id="GO:0005765">
    <property type="term" value="C:lysosomal membrane"/>
    <property type="evidence" value="ECO:0007669"/>
    <property type="project" value="UniProtKB-SubCell"/>
</dbReference>
<comment type="function">
    <text evidence="23">Lysosomal dipeptide uniporter that selectively exports lysine, arginine or histidine-containing dipeptides with a net positive charge from the lysosome lumen into the cytosol. Could play a role in a specific type of protein O-glycosylation indirectly regulating macrophages migration and tissue invasion. Also essential for liver homeostasis.</text>
</comment>